<evidence type="ECO:0000256" key="1">
    <source>
        <dbReference type="ARBA" id="ARBA00022517"/>
    </source>
</evidence>
<dbReference type="Pfam" id="PF13238">
    <property type="entry name" value="AAA_18"/>
    <property type="match status" value="1"/>
</dbReference>
<gene>
    <name evidence="7" type="ORF">METZ01_LOCUS128737</name>
</gene>
<reference evidence="7" key="1">
    <citation type="submission" date="2018-05" db="EMBL/GenBank/DDBJ databases">
        <authorList>
            <person name="Lanie J.A."/>
            <person name="Ng W.-L."/>
            <person name="Kazmierczak K.M."/>
            <person name="Andrzejewski T.M."/>
            <person name="Davidsen T.M."/>
            <person name="Wayne K.J."/>
            <person name="Tettelin H."/>
            <person name="Glass J.I."/>
            <person name="Rusch D."/>
            <person name="Podicherti R."/>
            <person name="Tsui H.-C.T."/>
            <person name="Winkler M.E."/>
        </authorList>
    </citation>
    <scope>NUCLEOTIDE SEQUENCE</scope>
</reference>
<dbReference type="GO" id="GO:0016887">
    <property type="term" value="F:ATP hydrolysis activity"/>
    <property type="evidence" value="ECO:0007669"/>
    <property type="project" value="InterPro"/>
</dbReference>
<keyword evidence="1" id="KW-0690">Ribosome biogenesis</keyword>
<proteinExistence type="predicted"/>
<keyword evidence="4" id="KW-0547">Nucleotide-binding</keyword>
<evidence type="ECO:0000256" key="6">
    <source>
        <dbReference type="ARBA" id="ARBA00022840"/>
    </source>
</evidence>
<dbReference type="GO" id="GO:0005524">
    <property type="term" value="F:ATP binding"/>
    <property type="evidence" value="ECO:0007669"/>
    <property type="project" value="UniProtKB-KW"/>
</dbReference>
<keyword evidence="2" id="KW-0698">rRNA processing</keyword>
<dbReference type="InterPro" id="IPR027417">
    <property type="entry name" value="P-loop_NTPase"/>
</dbReference>
<keyword evidence="6" id="KW-0067">ATP-binding</keyword>
<evidence type="ECO:0000256" key="3">
    <source>
        <dbReference type="ARBA" id="ARBA00022679"/>
    </source>
</evidence>
<keyword evidence="5" id="KW-0418">Kinase</keyword>
<sequence>MVLYILVLQRFLIRLVLNMCMLVLTGNPGVGKHTTASEIMKQNAMYEIIDINNLAIELGLTEKAKETLEVYVAELKIKMKQKVSKNSLIVGHLAPYVLDESDVDVAIVLRKNPMDLIKVFKDRGYSKEKIKSNTAAEFIGVTFNDSISSFGEEKTFQIDTTNKNPEQVTSIIDEIVNGKNKGDIVDWFHLVDKNAAIQELLDIIE</sequence>
<protein>
    <submittedName>
        <fullName evidence="7">Uncharacterized protein</fullName>
    </submittedName>
</protein>
<dbReference type="PANTHER" id="PTHR12595">
    <property type="entry name" value="POS9-ACTIVATING FACTOR FAP7-RELATED"/>
    <property type="match status" value="1"/>
</dbReference>
<dbReference type="GO" id="GO:0004017">
    <property type="term" value="F:AMP kinase activity"/>
    <property type="evidence" value="ECO:0007669"/>
    <property type="project" value="InterPro"/>
</dbReference>
<evidence type="ECO:0000256" key="2">
    <source>
        <dbReference type="ARBA" id="ARBA00022552"/>
    </source>
</evidence>
<dbReference type="SUPFAM" id="SSF52540">
    <property type="entry name" value="P-loop containing nucleoside triphosphate hydrolases"/>
    <property type="match status" value="1"/>
</dbReference>
<keyword evidence="3" id="KW-0808">Transferase</keyword>
<dbReference type="EMBL" id="UINC01018135">
    <property type="protein sequence ID" value="SVA75883.1"/>
    <property type="molecule type" value="Genomic_DNA"/>
</dbReference>
<evidence type="ECO:0000256" key="5">
    <source>
        <dbReference type="ARBA" id="ARBA00022777"/>
    </source>
</evidence>
<dbReference type="Gene3D" id="3.40.50.300">
    <property type="entry name" value="P-loop containing nucleotide triphosphate hydrolases"/>
    <property type="match status" value="1"/>
</dbReference>
<organism evidence="7">
    <name type="scientific">marine metagenome</name>
    <dbReference type="NCBI Taxonomy" id="408172"/>
    <lineage>
        <taxon>unclassified sequences</taxon>
        <taxon>metagenomes</taxon>
        <taxon>ecological metagenomes</taxon>
    </lineage>
</organism>
<dbReference type="GO" id="GO:0006364">
    <property type="term" value="P:rRNA processing"/>
    <property type="evidence" value="ECO:0007669"/>
    <property type="project" value="UniProtKB-KW"/>
</dbReference>
<dbReference type="InterPro" id="IPR020618">
    <property type="entry name" value="Adenyl_kinase_AK6"/>
</dbReference>
<name>A0A381YH70_9ZZZZ</name>
<dbReference type="AlphaFoldDB" id="A0A381YH70"/>
<accession>A0A381YH70</accession>
<evidence type="ECO:0000313" key="7">
    <source>
        <dbReference type="EMBL" id="SVA75883.1"/>
    </source>
</evidence>
<evidence type="ECO:0000256" key="4">
    <source>
        <dbReference type="ARBA" id="ARBA00022741"/>
    </source>
</evidence>
<dbReference type="PANTHER" id="PTHR12595:SF0">
    <property type="entry name" value="ADENYLATE KINASE ISOENZYME 6"/>
    <property type="match status" value="1"/>
</dbReference>